<evidence type="ECO:0008006" key="3">
    <source>
        <dbReference type="Google" id="ProtNLM"/>
    </source>
</evidence>
<feature type="transmembrane region" description="Helical" evidence="1">
    <location>
        <begin position="165"/>
        <end position="182"/>
    </location>
</feature>
<name>A0A7C9JQC9_9BACT</name>
<feature type="transmembrane region" description="Helical" evidence="1">
    <location>
        <begin position="194"/>
        <end position="213"/>
    </location>
</feature>
<comment type="caution">
    <text evidence="2">The sequence shown here is derived from an EMBL/GenBank/DDBJ whole genome shotgun (WGS) entry which is preliminary data.</text>
</comment>
<feature type="transmembrane region" description="Helical" evidence="1">
    <location>
        <begin position="318"/>
        <end position="337"/>
    </location>
</feature>
<feature type="transmembrane region" description="Helical" evidence="1">
    <location>
        <begin position="343"/>
        <end position="366"/>
    </location>
</feature>
<evidence type="ECO:0000256" key="1">
    <source>
        <dbReference type="SAM" id="Phobius"/>
    </source>
</evidence>
<gene>
    <name evidence="2" type="ORF">D1639_05090</name>
</gene>
<feature type="transmembrane region" description="Helical" evidence="1">
    <location>
        <begin position="61"/>
        <end position="80"/>
    </location>
</feature>
<proteinExistence type="predicted"/>
<feature type="transmembrane region" description="Helical" evidence="1">
    <location>
        <begin position="425"/>
        <end position="448"/>
    </location>
</feature>
<sequence>MLAVFVVYGVVFDTVDDYNVMMTIAGEKTGEPYFQLTFYNAVLAAPMAFLAKLLPFVQWYSAAMVLMIFASLTAIFGSLLRRGRSAGVPALVIGAFFLLLFVTVLLYPVQRMQFTTTASLLGAAACALAYSVTPEEASARKMAPALMASAVFVVLAAVERKSVGYCAFAFWLSSLVRIVVYAKAYRLPVALPKLMRRLGALLAVSVAVAVAFYGGDHLIRTLGDNRGYDDYNQWRAEFQDHPHPAFVDQPQLYEDNGWSQEVYRLASSLIYIDEAINEENLRAIVESPLTRQVQPTLSEAVDLGVSLVRENPTAKADFLAVAALLIAAMGLCAMLSLRRARWAAPIWAGVGLLALLSCALALYLCLSGRWMLRLMQTISLPCIVCLAFFCLDALFLLGRSGSQGASRAPHARHASVSSGAGPSSILAAGFVAAMAAFCCLGVSAYLSVGDIGNLQGRDSFSKTQMEAVERYALSHPDDVFVHDYSISNYYNSYDPFRTYDTSLSNLIISGGSYTYTGAYRRQLAANGLDDFLDGSDLLLPNVYYVTSLDHPGYLQNVTDYLASVYGEVDVRQVDVINGTVGVYKFSLPPEPSPILDWEQTLPLRSDDTGVL</sequence>
<feature type="transmembrane region" description="Helical" evidence="1">
    <location>
        <begin position="86"/>
        <end position="107"/>
    </location>
</feature>
<dbReference type="EMBL" id="QWKH01000026">
    <property type="protein sequence ID" value="NBI34415.1"/>
    <property type="molecule type" value="Genomic_DNA"/>
</dbReference>
<feature type="transmembrane region" description="Helical" evidence="1">
    <location>
        <begin position="114"/>
        <end position="133"/>
    </location>
</feature>
<accession>A0A7C9JQC9</accession>
<protein>
    <recommendedName>
        <fullName evidence="3">Glycosyltransferase RgtA/B/C/D-like domain-containing protein</fullName>
    </recommendedName>
</protein>
<dbReference type="AlphaFoldDB" id="A0A7C9JQC9"/>
<evidence type="ECO:0000313" key="2">
    <source>
        <dbReference type="EMBL" id="NBI34415.1"/>
    </source>
</evidence>
<keyword evidence="1" id="KW-1133">Transmembrane helix</keyword>
<keyword evidence="1" id="KW-0472">Membrane</keyword>
<feature type="transmembrane region" description="Helical" evidence="1">
    <location>
        <begin position="378"/>
        <end position="397"/>
    </location>
</feature>
<organism evidence="2">
    <name type="scientific">Muribaculaceae bacterium Z82</name>
    <dbReference type="NCBI Taxonomy" id="2304548"/>
    <lineage>
        <taxon>Bacteria</taxon>
        <taxon>Pseudomonadati</taxon>
        <taxon>Bacteroidota</taxon>
        <taxon>Bacteroidia</taxon>
        <taxon>Bacteroidales</taxon>
        <taxon>Muribaculaceae</taxon>
    </lineage>
</organism>
<keyword evidence="1" id="KW-0812">Transmembrane</keyword>
<reference evidence="2" key="1">
    <citation type="submission" date="2018-08" db="EMBL/GenBank/DDBJ databases">
        <title>Murine metabolic-syndrome-specific gut microbial biobank.</title>
        <authorList>
            <person name="Liu C."/>
        </authorList>
    </citation>
    <scope>NUCLEOTIDE SEQUENCE [LARGE SCALE GENOMIC DNA]</scope>
    <source>
        <strain evidence="2">Z82</strain>
    </source>
</reference>